<feature type="region of interest" description="Disordered" evidence="2">
    <location>
        <begin position="212"/>
        <end position="261"/>
    </location>
</feature>
<feature type="region of interest" description="Disordered" evidence="2">
    <location>
        <begin position="1"/>
        <end position="39"/>
    </location>
</feature>
<reference evidence="3" key="1">
    <citation type="submission" date="2014-03" db="EMBL/GenBank/DDBJ databases">
        <authorList>
            <person name="Casaregola S."/>
        </authorList>
    </citation>
    <scope>NUCLEOTIDE SEQUENCE [LARGE SCALE GENOMIC DNA]</scope>
    <source>
        <strain evidence="3">CLIB 918</strain>
    </source>
</reference>
<evidence type="ECO:0000313" key="4">
    <source>
        <dbReference type="Proteomes" id="UP000242525"/>
    </source>
</evidence>
<evidence type="ECO:0000313" key="3">
    <source>
        <dbReference type="EMBL" id="CDO56972.1"/>
    </source>
</evidence>
<dbReference type="EMBL" id="CCBN010000018">
    <property type="protein sequence ID" value="CDO56972.1"/>
    <property type="molecule type" value="Genomic_DNA"/>
</dbReference>
<evidence type="ECO:0000256" key="1">
    <source>
        <dbReference type="SAM" id="Coils"/>
    </source>
</evidence>
<sequence length="414" mass="46804">MRILKPFISKSFDTENPVVSPRSTETSTSPTNAPSKDNTCSIVLNEAFKKRQKTHWKQYNKEHKEQLKELIELAREHKEVSRKQRREKRQRKHWTYFDPQIIYKDGVSGDSSPRLAGRATFPGCPADKWQQTALHEKLSARRSMWSFDSGSSSFSTASDGKRSMFDSGSKLSLRKIRLRPATRVKNKFTEYRAAFSSSSFSSQKLHKEEDIVPELHRTTSQTSLETITAVQKPQSESTSVQSCSSGSSSSTEYEDSNSTSNTANVSIDELTQSFSSLETQSLTDYSLHSEQSSISSAYSFFSLPPSISAPSNDLPHGDDLNSELSSINQDFIEFNQRFEVMHNLNPTIPIRHQRLAALNAALPERLDSMTASLSTFSTRSELEFSDVETYQTERNDDGDENDNVRIMVRGEEQD</sequence>
<proteinExistence type="predicted"/>
<gene>
    <name evidence="3" type="ORF">BN980_GECA18s00345g</name>
</gene>
<feature type="compositionally biased region" description="Low complexity" evidence="2">
    <location>
        <begin position="235"/>
        <end position="260"/>
    </location>
</feature>
<dbReference type="AlphaFoldDB" id="A0A0J9XHD2"/>
<keyword evidence="4" id="KW-1185">Reference proteome</keyword>
<feature type="compositionally biased region" description="Polar residues" evidence="2">
    <location>
        <begin position="218"/>
        <end position="234"/>
    </location>
</feature>
<organism evidence="3 4">
    <name type="scientific">Geotrichum candidum</name>
    <name type="common">Oospora lactis</name>
    <name type="synonym">Dipodascus geotrichum</name>
    <dbReference type="NCBI Taxonomy" id="1173061"/>
    <lineage>
        <taxon>Eukaryota</taxon>
        <taxon>Fungi</taxon>
        <taxon>Dikarya</taxon>
        <taxon>Ascomycota</taxon>
        <taxon>Saccharomycotina</taxon>
        <taxon>Dipodascomycetes</taxon>
        <taxon>Dipodascales</taxon>
        <taxon>Dipodascaceae</taxon>
        <taxon>Geotrichum</taxon>
    </lineage>
</organism>
<dbReference type="Proteomes" id="UP000242525">
    <property type="component" value="Unassembled WGS sequence"/>
</dbReference>
<feature type="compositionally biased region" description="Low complexity" evidence="2">
    <location>
        <begin position="17"/>
        <end position="31"/>
    </location>
</feature>
<keyword evidence="1" id="KW-0175">Coiled coil</keyword>
<feature type="coiled-coil region" evidence="1">
    <location>
        <begin position="60"/>
        <end position="87"/>
    </location>
</feature>
<name>A0A0J9XHD2_GEOCN</name>
<protein>
    <submittedName>
        <fullName evidence="3">Uncharacterized protein</fullName>
    </submittedName>
</protein>
<evidence type="ECO:0000256" key="2">
    <source>
        <dbReference type="SAM" id="MobiDB-lite"/>
    </source>
</evidence>
<accession>A0A0J9XHD2</accession>
<comment type="caution">
    <text evidence="3">The sequence shown here is derived from an EMBL/GenBank/DDBJ whole genome shotgun (WGS) entry which is preliminary data.</text>
</comment>